<dbReference type="AlphaFoldDB" id="A0A919BRH2"/>
<keyword evidence="3" id="KW-1185">Reference proteome</keyword>
<evidence type="ECO:0000313" key="3">
    <source>
        <dbReference type="Proteomes" id="UP000632849"/>
    </source>
</evidence>
<evidence type="ECO:0000256" key="1">
    <source>
        <dbReference type="SAM" id="MobiDB-lite"/>
    </source>
</evidence>
<reference evidence="2" key="1">
    <citation type="journal article" date="2014" name="Int. J. Syst. Evol. Microbiol.">
        <title>Complete genome sequence of Corynebacterium casei LMG S-19264T (=DSM 44701T), isolated from a smear-ripened cheese.</title>
        <authorList>
            <consortium name="US DOE Joint Genome Institute (JGI-PGF)"/>
            <person name="Walter F."/>
            <person name="Albersmeier A."/>
            <person name="Kalinowski J."/>
            <person name="Ruckert C."/>
        </authorList>
    </citation>
    <scope>NUCLEOTIDE SEQUENCE</scope>
    <source>
        <strain evidence="2">JCM 4122</strain>
    </source>
</reference>
<protein>
    <submittedName>
        <fullName evidence="2">Uncharacterized protein</fullName>
    </submittedName>
</protein>
<accession>A0A919BRH2</accession>
<comment type="caution">
    <text evidence="2">The sequence shown here is derived from an EMBL/GenBank/DDBJ whole genome shotgun (WGS) entry which is preliminary data.</text>
</comment>
<organism evidence="2 3">
    <name type="scientific">Streptomyces filamentosus</name>
    <name type="common">Streptomyces roseosporus</name>
    <dbReference type="NCBI Taxonomy" id="67294"/>
    <lineage>
        <taxon>Bacteria</taxon>
        <taxon>Bacillati</taxon>
        <taxon>Actinomycetota</taxon>
        <taxon>Actinomycetes</taxon>
        <taxon>Kitasatosporales</taxon>
        <taxon>Streptomycetaceae</taxon>
        <taxon>Streptomyces</taxon>
    </lineage>
</organism>
<dbReference type="Proteomes" id="UP000632849">
    <property type="component" value="Unassembled WGS sequence"/>
</dbReference>
<reference evidence="2" key="2">
    <citation type="submission" date="2020-09" db="EMBL/GenBank/DDBJ databases">
        <authorList>
            <person name="Sun Q."/>
            <person name="Ohkuma M."/>
        </authorList>
    </citation>
    <scope>NUCLEOTIDE SEQUENCE</scope>
    <source>
        <strain evidence="2">JCM 4122</strain>
    </source>
</reference>
<feature type="compositionally biased region" description="Low complexity" evidence="1">
    <location>
        <begin position="164"/>
        <end position="178"/>
    </location>
</feature>
<gene>
    <name evidence="2" type="ORF">GCM10017667_39830</name>
</gene>
<feature type="region of interest" description="Disordered" evidence="1">
    <location>
        <begin position="151"/>
        <end position="178"/>
    </location>
</feature>
<dbReference type="RefSeq" id="WP_190042429.1">
    <property type="nucleotide sequence ID" value="NZ_BNBE01000002.1"/>
</dbReference>
<dbReference type="EMBL" id="BNBE01000002">
    <property type="protein sequence ID" value="GHG05130.1"/>
    <property type="molecule type" value="Genomic_DNA"/>
</dbReference>
<evidence type="ECO:0000313" key="2">
    <source>
        <dbReference type="EMBL" id="GHG05130.1"/>
    </source>
</evidence>
<proteinExistence type="predicted"/>
<name>A0A919BRH2_STRFL</name>
<sequence>MCEDCLAGYTRCIHVTADATDAYCQAMRLCALMEPCGDEAELLTHLESVDEVRRMAAVLPNSRFVHRPYPGARSSCGAGGCEPDVPVMDDRELEAHLPLEMSARFAPATAEDRVIAALGDNGDAVFLAYGRAAGRTDPSTACTAPATTRYRSPSAAATPTLHYRPASTRSTSTCPRSPATAASSIWLRRRGSTHDQLGARARRRPVRIIALVQAVLALHLTSSA</sequence>